<name>A0A4Q0NXW4_9FLAO</name>
<accession>A0A4Q0NXW4</accession>
<proteinExistence type="predicted"/>
<gene>
    <name evidence="1" type="ORF">DSM02_3069</name>
</gene>
<dbReference type="EMBL" id="QOVK01000017">
    <property type="protein sequence ID" value="RXG17733.1"/>
    <property type="molecule type" value="Genomic_DNA"/>
</dbReference>
<dbReference type="RefSeq" id="WP_128766388.1">
    <property type="nucleotide sequence ID" value="NZ_JBHUOO010000042.1"/>
</dbReference>
<dbReference type="PROSITE" id="PS51257">
    <property type="entry name" value="PROKAR_LIPOPROTEIN"/>
    <property type="match status" value="1"/>
</dbReference>
<organism evidence="1 2">
    <name type="scientific">Leeuwenhoekiella polynyae</name>
    <dbReference type="NCBI Taxonomy" id="1550906"/>
    <lineage>
        <taxon>Bacteria</taxon>
        <taxon>Pseudomonadati</taxon>
        <taxon>Bacteroidota</taxon>
        <taxon>Flavobacteriia</taxon>
        <taxon>Flavobacteriales</taxon>
        <taxon>Flavobacteriaceae</taxon>
        <taxon>Leeuwenhoekiella</taxon>
    </lineage>
</organism>
<dbReference type="AlphaFoldDB" id="A0A4Q0NXW4"/>
<sequence length="180" mass="19929">MKKTTTILSLLLVIILTSCSGSDGRDGVDGLDAEYSKVIEVTGIDYVYDDANNEWFTQNPIPFDGVEVLEGDAVLVYLADGSVTASDGEPTELWKLMPITFFDANGEFQYEFNHTFENVELNIVGNFDLSTLNNAAVSNQTVRIVIIPTEYAENFNGDFSNYNEVMSALELNESDVQILQ</sequence>
<dbReference type="Proteomes" id="UP000289859">
    <property type="component" value="Unassembled WGS sequence"/>
</dbReference>
<reference evidence="1 2" key="1">
    <citation type="submission" date="2018-07" db="EMBL/GenBank/DDBJ databases">
        <title>Leeuwenhoekiella genomics.</title>
        <authorList>
            <person name="Tahon G."/>
            <person name="Willems A."/>
        </authorList>
    </citation>
    <scope>NUCLEOTIDE SEQUENCE [LARGE SCALE GENOMIC DNA]</scope>
    <source>
        <strain evidence="1 2">LMG 29608</strain>
    </source>
</reference>
<comment type="caution">
    <text evidence="1">The sequence shown here is derived from an EMBL/GenBank/DDBJ whole genome shotgun (WGS) entry which is preliminary data.</text>
</comment>
<evidence type="ECO:0000313" key="2">
    <source>
        <dbReference type="Proteomes" id="UP000289859"/>
    </source>
</evidence>
<keyword evidence="2" id="KW-1185">Reference proteome</keyword>
<dbReference type="OrthoDB" id="1524444at2"/>
<protein>
    <submittedName>
        <fullName evidence="1">Uncharacterized protein</fullName>
    </submittedName>
</protein>
<evidence type="ECO:0000313" key="1">
    <source>
        <dbReference type="EMBL" id="RXG17733.1"/>
    </source>
</evidence>